<dbReference type="EMBL" id="QJKJ01009918">
    <property type="protein sequence ID" value="RDX75172.1"/>
    <property type="molecule type" value="Genomic_DNA"/>
</dbReference>
<dbReference type="AlphaFoldDB" id="A0A371FA59"/>
<sequence>MDIKALQGPMTREKNKICPISLDGISLAMTSFNHGEDDDDCYHHNPTTMIRGSKECSDRLATDGKGKLGYLTGEVEQSSKDDPSFTKWKLESSHITA</sequence>
<reference evidence="2" key="1">
    <citation type="submission" date="2018-05" db="EMBL/GenBank/DDBJ databases">
        <title>Draft genome of Mucuna pruriens seed.</title>
        <authorList>
            <person name="Nnadi N.E."/>
            <person name="Vos R."/>
            <person name="Hasami M.H."/>
            <person name="Devisetty U.K."/>
            <person name="Aguiy J.C."/>
        </authorList>
    </citation>
    <scope>NUCLEOTIDE SEQUENCE [LARGE SCALE GENOMIC DNA]</scope>
    <source>
        <strain evidence="2">JCA_2017</strain>
    </source>
</reference>
<feature type="region of interest" description="Disordered" evidence="1">
    <location>
        <begin position="73"/>
        <end position="97"/>
    </location>
</feature>
<protein>
    <submittedName>
        <fullName evidence="2">Uncharacterized protein</fullName>
    </submittedName>
</protein>
<feature type="compositionally biased region" description="Basic and acidic residues" evidence="1">
    <location>
        <begin position="77"/>
        <end position="97"/>
    </location>
</feature>
<evidence type="ECO:0000256" key="1">
    <source>
        <dbReference type="SAM" id="MobiDB-lite"/>
    </source>
</evidence>
<evidence type="ECO:0000313" key="3">
    <source>
        <dbReference type="Proteomes" id="UP000257109"/>
    </source>
</evidence>
<accession>A0A371FA59</accession>
<organism evidence="2 3">
    <name type="scientific">Mucuna pruriens</name>
    <name type="common">Velvet bean</name>
    <name type="synonym">Dolichos pruriens</name>
    <dbReference type="NCBI Taxonomy" id="157652"/>
    <lineage>
        <taxon>Eukaryota</taxon>
        <taxon>Viridiplantae</taxon>
        <taxon>Streptophyta</taxon>
        <taxon>Embryophyta</taxon>
        <taxon>Tracheophyta</taxon>
        <taxon>Spermatophyta</taxon>
        <taxon>Magnoliopsida</taxon>
        <taxon>eudicotyledons</taxon>
        <taxon>Gunneridae</taxon>
        <taxon>Pentapetalae</taxon>
        <taxon>rosids</taxon>
        <taxon>fabids</taxon>
        <taxon>Fabales</taxon>
        <taxon>Fabaceae</taxon>
        <taxon>Papilionoideae</taxon>
        <taxon>50 kb inversion clade</taxon>
        <taxon>NPAAA clade</taxon>
        <taxon>indigoferoid/millettioid clade</taxon>
        <taxon>Phaseoleae</taxon>
        <taxon>Mucuna</taxon>
    </lineage>
</organism>
<gene>
    <name evidence="2" type="ORF">CR513_44979</name>
</gene>
<proteinExistence type="predicted"/>
<dbReference type="OrthoDB" id="1746033at2759"/>
<evidence type="ECO:0000313" key="2">
    <source>
        <dbReference type="EMBL" id="RDX75172.1"/>
    </source>
</evidence>
<dbReference type="Proteomes" id="UP000257109">
    <property type="component" value="Unassembled WGS sequence"/>
</dbReference>
<keyword evidence="3" id="KW-1185">Reference proteome</keyword>
<comment type="caution">
    <text evidence="2">The sequence shown here is derived from an EMBL/GenBank/DDBJ whole genome shotgun (WGS) entry which is preliminary data.</text>
</comment>
<name>A0A371FA59_MUCPR</name>
<feature type="non-terminal residue" evidence="2">
    <location>
        <position position="1"/>
    </location>
</feature>